<gene>
    <name evidence="1" type="ORF">ACFOEX_03050</name>
</gene>
<name>A0ABV7LCJ1_9HYPH</name>
<reference evidence="2" key="1">
    <citation type="journal article" date="2019" name="Int. J. Syst. Evol. Microbiol.">
        <title>The Global Catalogue of Microorganisms (GCM) 10K type strain sequencing project: providing services to taxonomists for standard genome sequencing and annotation.</title>
        <authorList>
            <consortium name="The Broad Institute Genomics Platform"/>
            <consortium name="The Broad Institute Genome Sequencing Center for Infectious Disease"/>
            <person name="Wu L."/>
            <person name="Ma J."/>
        </authorList>
    </citation>
    <scope>NUCLEOTIDE SEQUENCE [LARGE SCALE GENOMIC DNA]</scope>
    <source>
        <strain evidence="2">CCM 7941</strain>
    </source>
</reference>
<organism evidence="1 2">
    <name type="scientific">Camelimonas abortus</name>
    <dbReference type="NCBI Taxonomy" id="1017184"/>
    <lineage>
        <taxon>Bacteria</taxon>
        <taxon>Pseudomonadati</taxon>
        <taxon>Pseudomonadota</taxon>
        <taxon>Alphaproteobacteria</taxon>
        <taxon>Hyphomicrobiales</taxon>
        <taxon>Chelatococcaceae</taxon>
        <taxon>Camelimonas</taxon>
    </lineage>
</organism>
<proteinExistence type="predicted"/>
<dbReference type="RefSeq" id="WP_376830411.1">
    <property type="nucleotide sequence ID" value="NZ_JBHLWR010000006.1"/>
</dbReference>
<comment type="caution">
    <text evidence="1">The sequence shown here is derived from an EMBL/GenBank/DDBJ whole genome shotgun (WGS) entry which is preliminary data.</text>
</comment>
<evidence type="ECO:0000313" key="2">
    <source>
        <dbReference type="Proteomes" id="UP001595536"/>
    </source>
</evidence>
<evidence type="ECO:0000313" key="1">
    <source>
        <dbReference type="EMBL" id="MFC3265340.1"/>
    </source>
</evidence>
<sequence length="81" mass="8190">MTVRRLSRDALVLVLACLTLGTLVLARTTMRAWSEAGAALREPAACGDPRPCLTPGRRSAAPAAPAVTGPGKPAVAAAIAI</sequence>
<accession>A0ABV7LCJ1</accession>
<dbReference type="EMBL" id="JBHRUV010000016">
    <property type="protein sequence ID" value="MFC3265340.1"/>
    <property type="molecule type" value="Genomic_DNA"/>
</dbReference>
<keyword evidence="2" id="KW-1185">Reference proteome</keyword>
<protein>
    <submittedName>
        <fullName evidence="1">Uncharacterized protein</fullName>
    </submittedName>
</protein>
<dbReference type="Proteomes" id="UP001595536">
    <property type="component" value="Unassembled WGS sequence"/>
</dbReference>